<feature type="compositionally biased region" description="Polar residues" evidence="1">
    <location>
        <begin position="1"/>
        <end position="15"/>
    </location>
</feature>
<sequence length="122" mass="12927">MSSRGQTEGGQQPDGQNGGLAGHNNVHELSDDETRPDDHSVTTEVETAEAVASARERVPAHADITLTESQDSMQELSPDENSACSGDSQQCEAGGSTAQESITKELDELLTDLLGKKKTTEE</sequence>
<gene>
    <name evidence="2" type="ORF">P5673_006701</name>
</gene>
<reference evidence="2" key="1">
    <citation type="journal article" date="2023" name="G3 (Bethesda)">
        <title>Whole genome assembly and annotation of the endangered Caribbean coral Acropora cervicornis.</title>
        <authorList>
            <person name="Selwyn J.D."/>
            <person name="Vollmer S.V."/>
        </authorList>
    </citation>
    <scope>NUCLEOTIDE SEQUENCE</scope>
    <source>
        <strain evidence="2">K2</strain>
    </source>
</reference>
<dbReference type="AlphaFoldDB" id="A0AAD9QWJ4"/>
<accession>A0AAD9QWJ4</accession>
<proteinExistence type="predicted"/>
<feature type="region of interest" description="Disordered" evidence="1">
    <location>
        <begin position="1"/>
        <end position="98"/>
    </location>
</feature>
<feature type="compositionally biased region" description="Polar residues" evidence="1">
    <location>
        <begin position="66"/>
        <end position="98"/>
    </location>
</feature>
<reference evidence="2" key="2">
    <citation type="journal article" date="2023" name="Science">
        <title>Genomic signatures of disease resistance in endangered staghorn corals.</title>
        <authorList>
            <person name="Vollmer S.V."/>
            <person name="Selwyn J.D."/>
            <person name="Despard B.A."/>
            <person name="Roesel C.L."/>
        </authorList>
    </citation>
    <scope>NUCLEOTIDE SEQUENCE</scope>
    <source>
        <strain evidence="2">K2</strain>
    </source>
</reference>
<feature type="non-terminal residue" evidence="2">
    <location>
        <position position="1"/>
    </location>
</feature>
<protein>
    <submittedName>
        <fullName evidence="2">Uncharacterized protein</fullName>
    </submittedName>
</protein>
<feature type="compositionally biased region" description="Low complexity" evidence="1">
    <location>
        <begin position="42"/>
        <end position="53"/>
    </location>
</feature>
<comment type="caution">
    <text evidence="2">The sequence shown here is derived from an EMBL/GenBank/DDBJ whole genome shotgun (WGS) entry which is preliminary data.</text>
</comment>
<evidence type="ECO:0000313" key="2">
    <source>
        <dbReference type="EMBL" id="KAK2568707.1"/>
    </source>
</evidence>
<name>A0AAD9QWJ4_ACRCE</name>
<evidence type="ECO:0000313" key="3">
    <source>
        <dbReference type="Proteomes" id="UP001249851"/>
    </source>
</evidence>
<evidence type="ECO:0000256" key="1">
    <source>
        <dbReference type="SAM" id="MobiDB-lite"/>
    </source>
</evidence>
<keyword evidence="3" id="KW-1185">Reference proteome</keyword>
<dbReference type="Proteomes" id="UP001249851">
    <property type="component" value="Unassembled WGS sequence"/>
</dbReference>
<feature type="compositionally biased region" description="Basic and acidic residues" evidence="1">
    <location>
        <begin position="25"/>
        <end position="41"/>
    </location>
</feature>
<dbReference type="EMBL" id="JARQWQ010000011">
    <property type="protein sequence ID" value="KAK2568707.1"/>
    <property type="molecule type" value="Genomic_DNA"/>
</dbReference>
<organism evidence="2 3">
    <name type="scientific">Acropora cervicornis</name>
    <name type="common">Staghorn coral</name>
    <dbReference type="NCBI Taxonomy" id="6130"/>
    <lineage>
        <taxon>Eukaryota</taxon>
        <taxon>Metazoa</taxon>
        <taxon>Cnidaria</taxon>
        <taxon>Anthozoa</taxon>
        <taxon>Hexacorallia</taxon>
        <taxon>Scleractinia</taxon>
        <taxon>Astrocoeniina</taxon>
        <taxon>Acroporidae</taxon>
        <taxon>Acropora</taxon>
    </lineage>
</organism>